<evidence type="ECO:0000256" key="3">
    <source>
        <dbReference type="ARBA" id="ARBA00023163"/>
    </source>
</evidence>
<dbReference type="PRINTS" id="PR00455">
    <property type="entry name" value="HTHTETR"/>
</dbReference>
<keyword evidence="3" id="KW-0804">Transcription</keyword>
<evidence type="ECO:0000256" key="4">
    <source>
        <dbReference type="PROSITE-ProRule" id="PRU00335"/>
    </source>
</evidence>
<dbReference type="InterPro" id="IPR001647">
    <property type="entry name" value="HTH_TetR"/>
</dbReference>
<evidence type="ECO:0000313" key="6">
    <source>
        <dbReference type="EMBL" id="SHH99963.1"/>
    </source>
</evidence>
<dbReference type="Proteomes" id="UP000184241">
    <property type="component" value="Unassembled WGS sequence"/>
</dbReference>
<gene>
    <name evidence="6" type="ORF">SAMN02745941_01465</name>
</gene>
<dbReference type="InterPro" id="IPR054156">
    <property type="entry name" value="YxaF_TetR_C"/>
</dbReference>
<keyword evidence="2 4" id="KW-0238">DNA-binding</keyword>
<name>A0A1M5XL28_9CLOT</name>
<dbReference type="Gene3D" id="1.10.357.10">
    <property type="entry name" value="Tetracycline Repressor, domain 2"/>
    <property type="match status" value="1"/>
</dbReference>
<dbReference type="EMBL" id="FQXU01000005">
    <property type="protein sequence ID" value="SHH99963.1"/>
    <property type="molecule type" value="Genomic_DNA"/>
</dbReference>
<dbReference type="PANTHER" id="PTHR47506">
    <property type="entry name" value="TRANSCRIPTIONAL REGULATORY PROTEIN"/>
    <property type="match status" value="1"/>
</dbReference>
<sequence>MVKLTKGEQSKNRIIECAANLFIVKGYNATGVNDILELTKLPKGSFYFHFASKKALAIEVSKYFDEKINGWVENLSKKKDWKEFIDSLLNEMIRGAEVDKHFGCPFAVLGLEIAFSEPEISDYYLEAMKKLIDNFKNIFIFSGLDAFRADDLANKAFSIYEGYLVYYRISKDIDVLKRMKTDLKELY</sequence>
<feature type="domain" description="HTH tetR-type" evidence="5">
    <location>
        <begin position="8"/>
        <end position="68"/>
    </location>
</feature>
<dbReference type="SUPFAM" id="SSF48498">
    <property type="entry name" value="Tetracyclin repressor-like, C-terminal domain"/>
    <property type="match status" value="1"/>
</dbReference>
<dbReference type="AlphaFoldDB" id="A0A1M5XL28"/>
<evidence type="ECO:0000256" key="2">
    <source>
        <dbReference type="ARBA" id="ARBA00023125"/>
    </source>
</evidence>
<dbReference type="Pfam" id="PF21993">
    <property type="entry name" value="TetR_C_13_2"/>
    <property type="match status" value="1"/>
</dbReference>
<dbReference type="Pfam" id="PF00440">
    <property type="entry name" value="TetR_N"/>
    <property type="match status" value="1"/>
</dbReference>
<dbReference type="GO" id="GO:0003677">
    <property type="term" value="F:DNA binding"/>
    <property type="evidence" value="ECO:0007669"/>
    <property type="project" value="UniProtKB-UniRule"/>
</dbReference>
<reference evidence="6 7" key="1">
    <citation type="submission" date="2016-11" db="EMBL/GenBank/DDBJ databases">
        <authorList>
            <person name="Jaros S."/>
            <person name="Januszkiewicz K."/>
            <person name="Wedrychowicz H."/>
        </authorList>
    </citation>
    <scope>NUCLEOTIDE SEQUENCE [LARGE SCALE GENOMIC DNA]</scope>
    <source>
        <strain evidence="6 7">DSM 6191</strain>
    </source>
</reference>
<dbReference type="RefSeq" id="WP_073018203.1">
    <property type="nucleotide sequence ID" value="NZ_FQXU01000005.1"/>
</dbReference>
<accession>A0A1M5XL28</accession>
<protein>
    <submittedName>
        <fullName evidence="6">Transcriptional regulator, TetR family</fullName>
    </submittedName>
</protein>
<dbReference type="PROSITE" id="PS50977">
    <property type="entry name" value="HTH_TETR_2"/>
    <property type="match status" value="1"/>
</dbReference>
<dbReference type="SUPFAM" id="SSF46689">
    <property type="entry name" value="Homeodomain-like"/>
    <property type="match status" value="1"/>
</dbReference>
<proteinExistence type="predicted"/>
<dbReference type="InterPro" id="IPR009057">
    <property type="entry name" value="Homeodomain-like_sf"/>
</dbReference>
<feature type="DNA-binding region" description="H-T-H motif" evidence="4">
    <location>
        <begin position="31"/>
        <end position="50"/>
    </location>
</feature>
<dbReference type="InterPro" id="IPR036271">
    <property type="entry name" value="Tet_transcr_reg_TetR-rel_C_sf"/>
</dbReference>
<evidence type="ECO:0000256" key="1">
    <source>
        <dbReference type="ARBA" id="ARBA00023015"/>
    </source>
</evidence>
<organism evidence="6 7">
    <name type="scientific">Clostridium intestinale DSM 6191</name>
    <dbReference type="NCBI Taxonomy" id="1121320"/>
    <lineage>
        <taxon>Bacteria</taxon>
        <taxon>Bacillati</taxon>
        <taxon>Bacillota</taxon>
        <taxon>Clostridia</taxon>
        <taxon>Eubacteriales</taxon>
        <taxon>Clostridiaceae</taxon>
        <taxon>Clostridium</taxon>
    </lineage>
</organism>
<dbReference type="PANTHER" id="PTHR47506:SF3">
    <property type="entry name" value="HTH-TYPE TRANSCRIPTIONAL REGULATOR LMRA"/>
    <property type="match status" value="1"/>
</dbReference>
<evidence type="ECO:0000259" key="5">
    <source>
        <dbReference type="PROSITE" id="PS50977"/>
    </source>
</evidence>
<keyword evidence="1" id="KW-0805">Transcription regulation</keyword>
<evidence type="ECO:0000313" key="7">
    <source>
        <dbReference type="Proteomes" id="UP000184241"/>
    </source>
</evidence>